<dbReference type="OMA" id="FFYERIK"/>
<dbReference type="PANTHER" id="PTHR20898:SF0">
    <property type="entry name" value="DAEDALUS ON 3-RELATED"/>
    <property type="match status" value="1"/>
</dbReference>
<dbReference type="AlphaFoldDB" id="A0A3B0JYY9"/>
<dbReference type="Proteomes" id="UP000268350">
    <property type="component" value="Unassembled WGS sequence"/>
</dbReference>
<dbReference type="Gene3D" id="2.70.220.10">
    <property type="entry name" value="Ganglioside GM2 activator"/>
    <property type="match status" value="1"/>
</dbReference>
<dbReference type="InterPro" id="IPR010512">
    <property type="entry name" value="DUF1091"/>
</dbReference>
<proteinExistence type="predicted"/>
<dbReference type="Pfam" id="PF06477">
    <property type="entry name" value="DUF1091"/>
    <property type="match status" value="2"/>
</dbReference>
<organism evidence="2 3">
    <name type="scientific">Drosophila guanche</name>
    <name type="common">Fruit fly</name>
    <dbReference type="NCBI Taxonomy" id="7266"/>
    <lineage>
        <taxon>Eukaryota</taxon>
        <taxon>Metazoa</taxon>
        <taxon>Ecdysozoa</taxon>
        <taxon>Arthropoda</taxon>
        <taxon>Hexapoda</taxon>
        <taxon>Insecta</taxon>
        <taxon>Pterygota</taxon>
        <taxon>Neoptera</taxon>
        <taxon>Endopterygota</taxon>
        <taxon>Diptera</taxon>
        <taxon>Brachycera</taxon>
        <taxon>Muscomorpha</taxon>
        <taxon>Ephydroidea</taxon>
        <taxon>Drosophilidae</taxon>
        <taxon>Drosophila</taxon>
        <taxon>Sophophora</taxon>
    </lineage>
</organism>
<accession>A0A3B0JYY9</accession>
<dbReference type="SUPFAM" id="SSF63707">
    <property type="entry name" value="Ganglioside M2 (gm2) activator"/>
    <property type="match status" value="1"/>
</dbReference>
<sequence length="286" mass="33591">MDTGITMDLGFLISLQKSREYKRIFQYSLDMCSILALKKSSMFKRWFSTLFEAGNFPRYCPVQPSHYYLKDYNYNTLFIPTFLYAGQYKVTFNMTQYQDKRKTKDFVAVSIAWEIDEIAIVQGLQGYVSQSSFIFQTGKCRFNEKYFDNFTMTIVNNTLDLDMVTPRTIPRGLKVLIDVQISLDMGKSYQRLFAHILDTCNVVSSVKTSIFKSWFESMRKHGNFMANCPVPEGQYFLRNWKLDSQLVPNYLMPGDYRVLVHFFYGKQKTNHEEFALDMDIYAMVSK</sequence>
<evidence type="ECO:0000313" key="3">
    <source>
        <dbReference type="Proteomes" id="UP000268350"/>
    </source>
</evidence>
<reference evidence="3" key="1">
    <citation type="submission" date="2018-01" db="EMBL/GenBank/DDBJ databases">
        <authorList>
            <person name="Alioto T."/>
            <person name="Alioto T."/>
        </authorList>
    </citation>
    <scope>NUCLEOTIDE SEQUENCE [LARGE SCALE GENOMIC DNA]</scope>
</reference>
<gene>
    <name evidence="2" type="ORF">DGUA_6G006836</name>
</gene>
<dbReference type="PANTHER" id="PTHR20898">
    <property type="entry name" value="DAEDALUS ON 3-RELATED-RELATED"/>
    <property type="match status" value="1"/>
</dbReference>
<evidence type="ECO:0000313" key="2">
    <source>
        <dbReference type="EMBL" id="SPP76328.1"/>
    </source>
</evidence>
<dbReference type="EMBL" id="OUUW01000002">
    <property type="protein sequence ID" value="SPP76328.1"/>
    <property type="molecule type" value="Genomic_DNA"/>
</dbReference>
<protein>
    <submittedName>
        <fullName evidence="2">Uncharacterized protein</fullName>
    </submittedName>
</protein>
<evidence type="ECO:0000256" key="1">
    <source>
        <dbReference type="ARBA" id="ARBA00022729"/>
    </source>
</evidence>
<keyword evidence="3" id="KW-1185">Reference proteome</keyword>
<dbReference type="InterPro" id="IPR036846">
    <property type="entry name" value="GM2-AP_sf"/>
</dbReference>
<keyword evidence="1" id="KW-0732">Signal</keyword>
<name>A0A3B0JYY9_DROGU</name>
<dbReference type="OrthoDB" id="6664669at2759"/>
<dbReference type="SMART" id="SM00697">
    <property type="entry name" value="DM8"/>
    <property type="match status" value="2"/>
</dbReference>